<dbReference type="STRING" id="574651.SAMN04487968_10950"/>
<feature type="region of interest" description="Disordered" evidence="1">
    <location>
        <begin position="109"/>
        <end position="155"/>
    </location>
</feature>
<evidence type="ECO:0000256" key="1">
    <source>
        <dbReference type="SAM" id="MobiDB-lite"/>
    </source>
</evidence>
<evidence type="ECO:0000313" key="3">
    <source>
        <dbReference type="Proteomes" id="UP000198832"/>
    </source>
</evidence>
<gene>
    <name evidence="2" type="ORF">SAMN04487968_10950</name>
</gene>
<dbReference type="EMBL" id="FOLB01000009">
    <property type="protein sequence ID" value="SFC65320.1"/>
    <property type="molecule type" value="Genomic_DNA"/>
</dbReference>
<reference evidence="2 3" key="1">
    <citation type="submission" date="2016-10" db="EMBL/GenBank/DDBJ databases">
        <authorList>
            <person name="de Groot N.N."/>
        </authorList>
    </citation>
    <scope>NUCLEOTIDE SEQUENCE [LARGE SCALE GENOMIC DNA]</scope>
    <source>
        <strain evidence="2 3">CGMCC 1.7056</strain>
    </source>
</reference>
<sequence>MRTWLYRIATNLCLTALEPQRRRLVPAGLGTDDGLRLDPALTAEARAGLRMTASTANRQPAAATSRRDAATGQYQPFGVVVLTTEGDRITRIDVFPDKRLVPSFAQLPSTATGAASRSTRARPGAAAAMRAPMTATPPATSSAYLKPSMKSPADR</sequence>
<keyword evidence="3" id="KW-1185">Reference proteome</keyword>
<proteinExistence type="predicted"/>
<protein>
    <recommendedName>
        <fullName evidence="4">RNA polymerase sigma-70 factor, ECF subfamily</fullName>
    </recommendedName>
</protein>
<evidence type="ECO:0008006" key="4">
    <source>
        <dbReference type="Google" id="ProtNLM"/>
    </source>
</evidence>
<dbReference type="AlphaFoldDB" id="A0A1I1L6X5"/>
<evidence type="ECO:0000313" key="2">
    <source>
        <dbReference type="EMBL" id="SFC65320.1"/>
    </source>
</evidence>
<name>A0A1I1L6X5_9ACTN</name>
<feature type="compositionally biased region" description="Low complexity" evidence="1">
    <location>
        <begin position="109"/>
        <end position="143"/>
    </location>
</feature>
<dbReference type="Proteomes" id="UP000198832">
    <property type="component" value="Unassembled WGS sequence"/>
</dbReference>
<accession>A0A1I1L6X5</accession>
<organism evidence="2 3">
    <name type="scientific">Nocardioides terrae</name>
    <dbReference type="NCBI Taxonomy" id="574651"/>
    <lineage>
        <taxon>Bacteria</taxon>
        <taxon>Bacillati</taxon>
        <taxon>Actinomycetota</taxon>
        <taxon>Actinomycetes</taxon>
        <taxon>Propionibacteriales</taxon>
        <taxon>Nocardioidaceae</taxon>
        <taxon>Nocardioides</taxon>
    </lineage>
</organism>